<dbReference type="EMBL" id="GBXM01034211">
    <property type="protein sequence ID" value="JAH74366.1"/>
    <property type="molecule type" value="Transcribed_RNA"/>
</dbReference>
<reference evidence="1" key="2">
    <citation type="journal article" date="2015" name="Fish Shellfish Immunol.">
        <title>Early steps in the European eel (Anguilla anguilla)-Vibrio vulnificus interaction in the gills: Role of the RtxA13 toxin.</title>
        <authorList>
            <person name="Callol A."/>
            <person name="Pajuelo D."/>
            <person name="Ebbesson L."/>
            <person name="Teles M."/>
            <person name="MacKenzie S."/>
            <person name="Amaro C."/>
        </authorList>
    </citation>
    <scope>NUCLEOTIDE SEQUENCE</scope>
</reference>
<name>A0A0E9V8N4_ANGAN</name>
<protein>
    <submittedName>
        <fullName evidence="1">Uncharacterized protein</fullName>
    </submittedName>
</protein>
<sequence>MLFLNGNYIFSKSN</sequence>
<proteinExistence type="predicted"/>
<accession>A0A0E9V8N4</accession>
<organism evidence="1">
    <name type="scientific">Anguilla anguilla</name>
    <name type="common">European freshwater eel</name>
    <name type="synonym">Muraena anguilla</name>
    <dbReference type="NCBI Taxonomy" id="7936"/>
    <lineage>
        <taxon>Eukaryota</taxon>
        <taxon>Metazoa</taxon>
        <taxon>Chordata</taxon>
        <taxon>Craniata</taxon>
        <taxon>Vertebrata</taxon>
        <taxon>Euteleostomi</taxon>
        <taxon>Actinopterygii</taxon>
        <taxon>Neopterygii</taxon>
        <taxon>Teleostei</taxon>
        <taxon>Anguilliformes</taxon>
        <taxon>Anguillidae</taxon>
        <taxon>Anguilla</taxon>
    </lineage>
</organism>
<evidence type="ECO:0000313" key="1">
    <source>
        <dbReference type="EMBL" id="JAH74366.1"/>
    </source>
</evidence>
<reference evidence="1" key="1">
    <citation type="submission" date="2014-11" db="EMBL/GenBank/DDBJ databases">
        <authorList>
            <person name="Amaro Gonzalez C."/>
        </authorList>
    </citation>
    <scope>NUCLEOTIDE SEQUENCE</scope>
</reference>